<evidence type="ECO:0000256" key="1">
    <source>
        <dbReference type="SAM" id="MobiDB-lite"/>
    </source>
</evidence>
<evidence type="ECO:0000313" key="2">
    <source>
        <dbReference type="EMBL" id="KAL2748932.1"/>
    </source>
</evidence>
<feature type="compositionally biased region" description="Polar residues" evidence="1">
    <location>
        <begin position="199"/>
        <end position="211"/>
    </location>
</feature>
<evidence type="ECO:0000313" key="3">
    <source>
        <dbReference type="Proteomes" id="UP001607303"/>
    </source>
</evidence>
<name>A0ABD2CUW8_VESMC</name>
<dbReference type="Proteomes" id="UP001607303">
    <property type="component" value="Unassembled WGS sequence"/>
</dbReference>
<organism evidence="2 3">
    <name type="scientific">Vespula maculifrons</name>
    <name type="common">Eastern yellow jacket</name>
    <name type="synonym">Wasp</name>
    <dbReference type="NCBI Taxonomy" id="7453"/>
    <lineage>
        <taxon>Eukaryota</taxon>
        <taxon>Metazoa</taxon>
        <taxon>Ecdysozoa</taxon>
        <taxon>Arthropoda</taxon>
        <taxon>Hexapoda</taxon>
        <taxon>Insecta</taxon>
        <taxon>Pterygota</taxon>
        <taxon>Neoptera</taxon>
        <taxon>Endopterygota</taxon>
        <taxon>Hymenoptera</taxon>
        <taxon>Apocrita</taxon>
        <taxon>Aculeata</taxon>
        <taxon>Vespoidea</taxon>
        <taxon>Vespidae</taxon>
        <taxon>Vespinae</taxon>
        <taxon>Vespula</taxon>
    </lineage>
</organism>
<dbReference type="AlphaFoldDB" id="A0ABD2CUW8"/>
<gene>
    <name evidence="2" type="ORF">V1477_002868</name>
</gene>
<feature type="compositionally biased region" description="Basic and acidic residues" evidence="1">
    <location>
        <begin position="309"/>
        <end position="323"/>
    </location>
</feature>
<reference evidence="2 3" key="1">
    <citation type="journal article" date="2024" name="Ann. Entomol. Soc. Am.">
        <title>Genomic analyses of the southern and eastern yellowjacket wasps (Hymenoptera: Vespidae) reveal evolutionary signatures of social life.</title>
        <authorList>
            <person name="Catto M.A."/>
            <person name="Caine P.B."/>
            <person name="Orr S.E."/>
            <person name="Hunt B.G."/>
            <person name="Goodisman M.A.D."/>
        </authorList>
    </citation>
    <scope>NUCLEOTIDE SEQUENCE [LARGE SCALE GENOMIC DNA]</scope>
    <source>
        <strain evidence="2">232</strain>
        <tissue evidence="2">Head and thorax</tissue>
    </source>
</reference>
<proteinExistence type="predicted"/>
<comment type="caution">
    <text evidence="2">The sequence shown here is derived from an EMBL/GenBank/DDBJ whole genome shotgun (WGS) entry which is preliminary data.</text>
</comment>
<sequence length="323" mass="35874">MADATRTGIGVIIFRCRRLGFAFCSSSRIRDLERRRRNIGLRRVSCIHVIVQEDVSSGSFNGHVNELQFRPEVDKGESEGFMKRTRFDISTALPFFARKNHGRSCRCWDLRHSDGSRKHEWIGVPGALVKSVTKMASNRRILGISFMVLSDGHLERTSSNEQAPPQRASNEKIIEKEVAARVSRKVFSTEERSSKVPPGSTSPQDTSQAAGQDTGGTGGVVLVLPDRISPNLSSLVRPTGLGSLTLAEHPLFPPGVVGGVGGRQRPCEWTRARIENPVKACYYREAGTCGKMTGKRECESTRKKTRKHERIEKTEKRSVDRAS</sequence>
<feature type="compositionally biased region" description="Basic and acidic residues" evidence="1">
    <location>
        <begin position="169"/>
        <end position="179"/>
    </location>
</feature>
<feature type="region of interest" description="Disordered" evidence="1">
    <location>
        <begin position="294"/>
        <end position="323"/>
    </location>
</feature>
<feature type="region of interest" description="Disordered" evidence="1">
    <location>
        <begin position="155"/>
        <end position="218"/>
    </location>
</feature>
<protein>
    <submittedName>
        <fullName evidence="2">Uncharacterized protein</fullName>
    </submittedName>
</protein>
<accession>A0ABD2CUW8</accession>
<keyword evidence="3" id="KW-1185">Reference proteome</keyword>
<dbReference type="EMBL" id="JAYRBN010000029">
    <property type="protein sequence ID" value="KAL2748932.1"/>
    <property type="molecule type" value="Genomic_DNA"/>
</dbReference>